<dbReference type="RefSeq" id="WP_109215269.1">
    <property type="nucleotide sequence ID" value="NZ_JRFU01000061.1"/>
</dbReference>
<proteinExistence type="predicted"/>
<sequence length="61" mass="7319">MKYRLGCYETNGDMKCLRTIVGDAEEAKEKARRAYNLLKEVFKCTIWVQKCEYVYPEEEFK</sequence>
<comment type="caution">
    <text evidence="1">The sequence shown here is derived from an EMBL/GenBank/DDBJ whole genome shotgun (WGS) entry which is preliminary data.</text>
</comment>
<dbReference type="Proteomes" id="UP000245288">
    <property type="component" value="Unassembled WGS sequence"/>
</dbReference>
<accession>A0A2V1JSI8</accession>
<dbReference type="AlphaFoldDB" id="A0A2V1JSI8"/>
<keyword evidence="2" id="KW-1185">Reference proteome</keyword>
<reference evidence="1 2" key="1">
    <citation type="submission" date="2014-09" db="EMBL/GenBank/DDBJ databases">
        <title>Butyrate-producing bacteria isolated from human gut.</title>
        <authorList>
            <person name="Zhang Q."/>
            <person name="Zhao L."/>
        </authorList>
    </citation>
    <scope>NUCLEOTIDE SEQUENCE [LARGE SCALE GENOMIC DNA]</scope>
    <source>
        <strain evidence="1 2">21</strain>
    </source>
</reference>
<dbReference type="EMBL" id="JRFU01000061">
    <property type="protein sequence ID" value="PWE87119.1"/>
    <property type="molecule type" value="Genomic_DNA"/>
</dbReference>
<organism evidence="1 2">
    <name type="scientific">Eubacterium ramulus</name>
    <dbReference type="NCBI Taxonomy" id="39490"/>
    <lineage>
        <taxon>Bacteria</taxon>
        <taxon>Bacillati</taxon>
        <taxon>Bacillota</taxon>
        <taxon>Clostridia</taxon>
        <taxon>Eubacteriales</taxon>
        <taxon>Eubacteriaceae</taxon>
        <taxon>Eubacterium</taxon>
    </lineage>
</organism>
<evidence type="ECO:0000313" key="1">
    <source>
        <dbReference type="EMBL" id="PWE87119.1"/>
    </source>
</evidence>
<gene>
    <name evidence="1" type="ORF">LG34_06205</name>
</gene>
<name>A0A2V1JSI8_EUBRA</name>
<evidence type="ECO:0000313" key="2">
    <source>
        <dbReference type="Proteomes" id="UP000245288"/>
    </source>
</evidence>
<protein>
    <submittedName>
        <fullName evidence="1">Uncharacterized protein</fullName>
    </submittedName>
</protein>